<evidence type="ECO:0000313" key="3">
    <source>
        <dbReference type="EMBL" id="EEB19347.1"/>
    </source>
</evidence>
<dbReference type="OrthoDB" id="505607at2759"/>
<proteinExistence type="inferred from homology"/>
<keyword evidence="3" id="KW-0378">Hydrolase</keyword>
<dbReference type="STRING" id="121224.E0W141"/>
<dbReference type="eggNOG" id="KOG1388">
    <property type="taxonomic scope" value="Eukaryota"/>
</dbReference>
<dbReference type="HOGENOM" id="CLU_051989_2_0_1"/>
<dbReference type="InterPro" id="IPR036514">
    <property type="entry name" value="SGNH_hydro_sf"/>
</dbReference>
<reference evidence="4" key="3">
    <citation type="submission" date="2020-05" db="UniProtKB">
        <authorList>
            <consortium name="EnsemblMetazoa"/>
        </authorList>
    </citation>
    <scope>IDENTIFICATION</scope>
    <source>
        <strain evidence="4">USDA</strain>
    </source>
</reference>
<dbReference type="InterPro" id="IPR013830">
    <property type="entry name" value="SGNH_hydro"/>
</dbReference>
<dbReference type="InParanoid" id="E0W141"/>
<keyword evidence="5" id="KW-1185">Reference proteome</keyword>
<accession>E0W141</accession>
<feature type="domain" description="SGNH hydrolase-type esterase" evidence="2">
    <location>
        <begin position="39"/>
        <end position="198"/>
    </location>
</feature>
<dbReference type="VEuPathDB" id="VectorBase:PHUM569490"/>
<dbReference type="CDD" id="cd01820">
    <property type="entry name" value="PAF_acetylesterase_like"/>
    <property type="match status" value="1"/>
</dbReference>
<evidence type="ECO:0000256" key="1">
    <source>
        <dbReference type="ARBA" id="ARBA00038184"/>
    </source>
</evidence>
<dbReference type="GeneID" id="8234866"/>
<reference evidence="3" key="2">
    <citation type="submission" date="2007-04" db="EMBL/GenBank/DDBJ databases">
        <title>The genome of the human body louse.</title>
        <authorList>
            <consortium name="The Human Body Louse Genome Consortium"/>
            <person name="Kirkness E."/>
            <person name="Walenz B."/>
            <person name="Hass B."/>
            <person name="Bruggner R."/>
            <person name="Strausberg R."/>
        </authorList>
    </citation>
    <scope>NUCLEOTIDE SEQUENCE</scope>
    <source>
        <strain evidence="3">USDA</strain>
    </source>
</reference>
<dbReference type="SUPFAM" id="SSF52266">
    <property type="entry name" value="SGNH hydrolase"/>
    <property type="match status" value="1"/>
</dbReference>
<organism>
    <name type="scientific">Pediculus humanus subsp. corporis</name>
    <name type="common">Body louse</name>
    <dbReference type="NCBI Taxonomy" id="121224"/>
    <lineage>
        <taxon>Eukaryota</taxon>
        <taxon>Metazoa</taxon>
        <taxon>Ecdysozoa</taxon>
        <taxon>Arthropoda</taxon>
        <taxon>Hexapoda</taxon>
        <taxon>Insecta</taxon>
        <taxon>Pterygota</taxon>
        <taxon>Neoptera</taxon>
        <taxon>Paraneoptera</taxon>
        <taxon>Psocodea</taxon>
        <taxon>Troctomorpha</taxon>
        <taxon>Phthiraptera</taxon>
        <taxon>Anoplura</taxon>
        <taxon>Pediculidae</taxon>
        <taxon>Pediculus</taxon>
    </lineage>
</organism>
<dbReference type="Gene3D" id="3.40.50.1110">
    <property type="entry name" value="SGNH hydrolase"/>
    <property type="match status" value="1"/>
</dbReference>
<sequence length="227" mass="26047">MNPCINPIPVSDPHGEDRWLKQHEKFIRESQDKESEVIFIGDSLIQYLQLTSVWMKWFVPMHSLNFGIGGDCTQHVLWRVLNGEFDYCKPKVIVVLVGTNNHGNTPQEISEGILEIALKVREKQPDSYIVLLELLPRGKHPNSNRVRNEEVNQIIRNCGKLISKCEILNLGKDLVQANGEIDDRDMFDYLHLTAAGYEKVFEPLYELLTQLLAEGEPEPDLDKILQD</sequence>
<evidence type="ECO:0000313" key="4">
    <source>
        <dbReference type="EnsemblMetazoa" id="PHUM569490-PA"/>
    </source>
</evidence>
<reference evidence="3" key="1">
    <citation type="submission" date="2007-04" db="EMBL/GenBank/DDBJ databases">
        <title>Annotation of Pediculus humanus corporis strain USDA.</title>
        <authorList>
            <person name="Kirkness E."/>
            <person name="Hannick L."/>
            <person name="Hass B."/>
            <person name="Bruggner R."/>
            <person name="Lawson D."/>
            <person name="Bidwell S."/>
            <person name="Joardar V."/>
            <person name="Caler E."/>
            <person name="Walenz B."/>
            <person name="Inman J."/>
            <person name="Schobel S."/>
            <person name="Galinsky K."/>
            <person name="Amedeo P."/>
            <person name="Strausberg R."/>
        </authorList>
    </citation>
    <scope>NUCLEOTIDE SEQUENCE</scope>
    <source>
        <strain evidence="3">USDA</strain>
    </source>
</reference>
<dbReference type="PANTHER" id="PTHR11852:SF0">
    <property type="entry name" value="PLATELET-ACTIVATING FACTOR ACETYLHYDROLASE IB SUBUNIT BETA HOMOLOG"/>
    <property type="match status" value="1"/>
</dbReference>
<dbReference type="EnsemblMetazoa" id="PHUM569490-RA">
    <property type="protein sequence ID" value="PHUM569490-PA"/>
    <property type="gene ID" value="PHUM569490"/>
</dbReference>
<dbReference type="GO" id="GO:0016787">
    <property type="term" value="F:hydrolase activity"/>
    <property type="evidence" value="ECO:0007669"/>
    <property type="project" value="UniProtKB-KW"/>
</dbReference>
<dbReference type="PANTHER" id="PTHR11852">
    <property type="entry name" value="PLATELET-ACTIVATING FACTOR ACETYLHYDROLASE"/>
    <property type="match status" value="1"/>
</dbReference>
<dbReference type="OMA" id="AWNQYFA"/>
<evidence type="ECO:0000313" key="5">
    <source>
        <dbReference type="Proteomes" id="UP000009046"/>
    </source>
</evidence>
<dbReference type="RefSeq" id="XP_002432085.1">
    <property type="nucleotide sequence ID" value="XM_002432040.1"/>
</dbReference>
<dbReference type="EMBL" id="AAZO01006918">
    <property type="status" value="NOT_ANNOTATED_CDS"/>
    <property type="molecule type" value="Genomic_DNA"/>
</dbReference>
<gene>
    <name evidence="4" type="primary">8234866</name>
    <name evidence="3" type="ORF">Phum_PHUM569490</name>
</gene>
<dbReference type="AlphaFoldDB" id="E0W141"/>
<name>E0W141_PEDHC</name>
<dbReference type="CTD" id="8234866"/>
<protein>
    <submittedName>
        <fullName evidence="3">Platelet-activating factor acetylhydrolase ib, putative</fullName>
    </submittedName>
</protein>
<dbReference type="FunCoup" id="E0W141">
    <property type="interactions" value="1464"/>
</dbReference>
<dbReference type="Proteomes" id="UP000009046">
    <property type="component" value="Unassembled WGS sequence"/>
</dbReference>
<comment type="similarity">
    <text evidence="1">Belongs to the 'GDSL' lipolytic enzyme family. Platelet-activating factor acetylhydrolase IB beta/gamma subunits subfamily.</text>
</comment>
<dbReference type="Pfam" id="PF13472">
    <property type="entry name" value="Lipase_GDSL_2"/>
    <property type="match status" value="1"/>
</dbReference>
<dbReference type="EMBL" id="DS235866">
    <property type="protein sequence ID" value="EEB19347.1"/>
    <property type="molecule type" value="Genomic_DNA"/>
</dbReference>
<dbReference type="KEGG" id="phu:Phum_PHUM569490"/>
<evidence type="ECO:0000259" key="2">
    <source>
        <dbReference type="Pfam" id="PF13472"/>
    </source>
</evidence>